<organism evidence="2 3">
    <name type="scientific">Triparma columacea</name>
    <dbReference type="NCBI Taxonomy" id="722753"/>
    <lineage>
        <taxon>Eukaryota</taxon>
        <taxon>Sar</taxon>
        <taxon>Stramenopiles</taxon>
        <taxon>Ochrophyta</taxon>
        <taxon>Bolidophyceae</taxon>
        <taxon>Parmales</taxon>
        <taxon>Triparmaceae</taxon>
        <taxon>Triparma</taxon>
    </lineage>
</organism>
<protein>
    <submittedName>
        <fullName evidence="2">Uncharacterized protein</fullName>
    </submittedName>
</protein>
<keyword evidence="3" id="KW-1185">Reference proteome</keyword>
<dbReference type="EMBL" id="BRYA01000033">
    <property type="protein sequence ID" value="GMI33473.1"/>
    <property type="molecule type" value="Genomic_DNA"/>
</dbReference>
<dbReference type="AlphaFoldDB" id="A0A9W7G673"/>
<feature type="compositionally biased region" description="Low complexity" evidence="1">
    <location>
        <begin position="36"/>
        <end position="50"/>
    </location>
</feature>
<evidence type="ECO:0000256" key="1">
    <source>
        <dbReference type="SAM" id="MobiDB-lite"/>
    </source>
</evidence>
<feature type="region of interest" description="Disordered" evidence="1">
    <location>
        <begin position="1"/>
        <end position="67"/>
    </location>
</feature>
<feature type="compositionally biased region" description="Basic residues" evidence="1">
    <location>
        <begin position="19"/>
        <end position="30"/>
    </location>
</feature>
<evidence type="ECO:0000313" key="3">
    <source>
        <dbReference type="Proteomes" id="UP001165065"/>
    </source>
</evidence>
<sequence>MGLTFKNGGKASDYNSDGKKKKKKKSHKKSKDPSKHVVSSPSSGAPSGASQTQPADMSQRKGTGSVLHSSTIVTGIDTRFLSELSQGDAFVLRNPSTGKDELRVVRFITSDQALALSSAFSFPCPSSSSSFKYVKAPKKLKSASELQAESTAKFNDTIDKAAGTTNGGKVEIRIKNSGGGYNIVQQAVDPEMSREELVNLRASKKSDRYC</sequence>
<dbReference type="Proteomes" id="UP001165065">
    <property type="component" value="Unassembled WGS sequence"/>
</dbReference>
<evidence type="ECO:0000313" key="2">
    <source>
        <dbReference type="EMBL" id="GMI33473.1"/>
    </source>
</evidence>
<comment type="caution">
    <text evidence="2">The sequence shown here is derived from an EMBL/GenBank/DDBJ whole genome shotgun (WGS) entry which is preliminary data.</text>
</comment>
<proteinExistence type="predicted"/>
<name>A0A9W7G673_9STRA</name>
<reference evidence="3" key="1">
    <citation type="journal article" date="2023" name="Commun. Biol.">
        <title>Genome analysis of Parmales, the sister group of diatoms, reveals the evolutionary specialization of diatoms from phago-mixotrophs to photoautotrophs.</title>
        <authorList>
            <person name="Ban H."/>
            <person name="Sato S."/>
            <person name="Yoshikawa S."/>
            <person name="Yamada K."/>
            <person name="Nakamura Y."/>
            <person name="Ichinomiya M."/>
            <person name="Sato N."/>
            <person name="Blanc-Mathieu R."/>
            <person name="Endo H."/>
            <person name="Kuwata A."/>
            <person name="Ogata H."/>
        </authorList>
    </citation>
    <scope>NUCLEOTIDE SEQUENCE [LARGE SCALE GENOMIC DNA]</scope>
</reference>
<feature type="compositionally biased region" description="Polar residues" evidence="1">
    <location>
        <begin position="51"/>
        <end position="67"/>
    </location>
</feature>
<dbReference type="OrthoDB" id="311468at2759"/>
<gene>
    <name evidence="2" type="ORF">TrCOL_g11563</name>
</gene>
<accession>A0A9W7G673</accession>